<feature type="binding site" evidence="8">
    <location>
        <position position="191"/>
    </location>
    <ligand>
        <name>substrate</name>
    </ligand>
</feature>
<feature type="binding site" evidence="8">
    <location>
        <begin position="141"/>
        <end position="145"/>
    </location>
    <ligand>
        <name>substrate</name>
    </ligand>
</feature>
<keyword evidence="11" id="KW-1185">Reference proteome</keyword>
<dbReference type="GO" id="GO:0005506">
    <property type="term" value="F:iron ion binding"/>
    <property type="evidence" value="ECO:0007669"/>
    <property type="project" value="UniProtKB-UniRule"/>
</dbReference>
<comment type="similarity">
    <text evidence="8">Belongs to the KAE1 / TsaD family.</text>
</comment>
<comment type="function">
    <text evidence="8">Required for the formation of a threonylcarbamoyl group on adenosine at position 37 (t(6)A37) in tRNAs that read codons beginning with adenine. Is involved in the transfer of the threonylcarbamoyl moiety of threonylcarbamoyl-AMP (TC-AMP) to the N6 group of A37, together with TsaE and TsaB. TsaD likely plays a direct catalytic role in this reaction.</text>
</comment>
<feature type="binding site" evidence="8">
    <location>
        <position position="318"/>
    </location>
    <ligand>
        <name>Fe cation</name>
        <dbReference type="ChEBI" id="CHEBI:24875"/>
    </ligand>
</feature>
<keyword evidence="1 8" id="KW-0963">Cytoplasm</keyword>
<comment type="catalytic activity">
    <reaction evidence="7 8">
        <text>L-threonylcarbamoyladenylate + adenosine(37) in tRNA = N(6)-L-threonylcarbamoyladenosine(37) in tRNA + AMP + H(+)</text>
        <dbReference type="Rhea" id="RHEA:37059"/>
        <dbReference type="Rhea" id="RHEA-COMP:10162"/>
        <dbReference type="Rhea" id="RHEA-COMP:10163"/>
        <dbReference type="ChEBI" id="CHEBI:15378"/>
        <dbReference type="ChEBI" id="CHEBI:73682"/>
        <dbReference type="ChEBI" id="CHEBI:74411"/>
        <dbReference type="ChEBI" id="CHEBI:74418"/>
        <dbReference type="ChEBI" id="CHEBI:456215"/>
        <dbReference type="EC" id="2.3.1.234"/>
    </reaction>
</comment>
<dbReference type="OrthoDB" id="9806197at2"/>
<dbReference type="SUPFAM" id="SSF53067">
    <property type="entry name" value="Actin-like ATPase domain"/>
    <property type="match status" value="2"/>
</dbReference>
<comment type="cofactor">
    <cofactor evidence="8">
        <name>Fe(2+)</name>
        <dbReference type="ChEBI" id="CHEBI:29033"/>
    </cofactor>
    <text evidence="8">Binds 1 Fe(2+) ion per subunit.</text>
</comment>
<feature type="binding site" evidence="8">
    <location>
        <position position="119"/>
    </location>
    <ligand>
        <name>Fe cation</name>
        <dbReference type="ChEBI" id="CHEBI:24875"/>
    </ligand>
</feature>
<keyword evidence="6 8" id="KW-0012">Acyltransferase</keyword>
<feature type="binding site" evidence="8">
    <location>
        <position position="187"/>
    </location>
    <ligand>
        <name>substrate</name>
    </ligand>
</feature>
<evidence type="ECO:0000313" key="11">
    <source>
        <dbReference type="Proteomes" id="UP000319255"/>
    </source>
</evidence>
<dbReference type="HAMAP" id="MF_01445">
    <property type="entry name" value="TsaD"/>
    <property type="match status" value="1"/>
</dbReference>
<dbReference type="InterPro" id="IPR000905">
    <property type="entry name" value="Gcp-like_dom"/>
</dbReference>
<dbReference type="PANTHER" id="PTHR11735:SF6">
    <property type="entry name" value="TRNA N6-ADENOSINE THREONYLCARBAMOYLTRANSFERASE, MITOCHONDRIAL"/>
    <property type="match status" value="1"/>
</dbReference>
<dbReference type="NCBIfam" id="TIGR03723">
    <property type="entry name" value="T6A_TsaD_YgjD"/>
    <property type="match status" value="1"/>
</dbReference>
<evidence type="ECO:0000256" key="6">
    <source>
        <dbReference type="ARBA" id="ARBA00023315"/>
    </source>
</evidence>
<evidence type="ECO:0000256" key="5">
    <source>
        <dbReference type="ARBA" id="ARBA00023004"/>
    </source>
</evidence>
<feature type="domain" description="Gcp-like" evidence="9">
    <location>
        <begin position="31"/>
        <end position="325"/>
    </location>
</feature>
<evidence type="ECO:0000313" key="10">
    <source>
        <dbReference type="EMBL" id="TPE49382.1"/>
    </source>
</evidence>
<sequence length="366" mass="37424">MDARIILGLESSCDDTAAALIRARPGQPVAEILAARVEGQDALHAAFGGVVPEIAARAHAERLDRVTEAALRDAGLTLGAVDAIAVTAGPGLIGGVLSGVMFAKGLAAATGKPLYGVNHLAGHALTPRLTEPVAFPYLALLVSGGHCQFLIVEGPERFTRLGGTIDDAPGEAFDKIAKLLGLGQPGGPRVEAEARAGDPAAFDLPRPLLDRPGCDLSFSGLKTAVRRARDKRVAARGGITRAERADLCVSFQAAVAETLAEKTHRACAAFRGRHAVGTPVLAVAGGVAANGAIRAALRRVAEHEGFAWVAPPLALCTDNGAMIAFAAAEAMAARGPDALDLSARPRWPLDAAAAPMLGSGRKGAKA</sequence>
<dbReference type="GO" id="GO:0005737">
    <property type="term" value="C:cytoplasm"/>
    <property type="evidence" value="ECO:0007669"/>
    <property type="project" value="UniProtKB-SubCell"/>
</dbReference>
<gene>
    <name evidence="8 10" type="primary">tsaD</name>
    <name evidence="10" type="ORF">FJM51_14750</name>
</gene>
<dbReference type="EC" id="2.3.1.234" evidence="8"/>
<feature type="binding site" evidence="8">
    <location>
        <position position="123"/>
    </location>
    <ligand>
        <name>Fe cation</name>
        <dbReference type="ChEBI" id="CHEBI:24875"/>
    </ligand>
</feature>
<protein>
    <recommendedName>
        <fullName evidence="8">tRNA N6-adenosine threonylcarbamoyltransferase</fullName>
        <ecNumber evidence="8">2.3.1.234</ecNumber>
    </recommendedName>
    <alternativeName>
        <fullName evidence="8">N6-L-threonylcarbamoyladenine synthase</fullName>
        <shortName evidence="8">t(6)A synthase</shortName>
    </alternativeName>
    <alternativeName>
        <fullName evidence="8">t(6)A37 threonylcarbamoyladenosine biosynthesis protein TsaD</fullName>
    </alternativeName>
    <alternativeName>
        <fullName evidence="8">tRNA threonylcarbamoyladenosine biosynthesis protein TsaD</fullName>
    </alternativeName>
</protein>
<dbReference type="NCBIfam" id="TIGR00329">
    <property type="entry name" value="gcp_kae1"/>
    <property type="match status" value="1"/>
</dbReference>
<dbReference type="InterPro" id="IPR017861">
    <property type="entry name" value="KAE1/TsaD"/>
</dbReference>
<dbReference type="FunFam" id="3.30.420.40:FF:000040">
    <property type="entry name" value="tRNA N6-adenosine threonylcarbamoyltransferase"/>
    <property type="match status" value="1"/>
</dbReference>
<dbReference type="PRINTS" id="PR00789">
    <property type="entry name" value="OSIALOPTASE"/>
</dbReference>
<keyword evidence="2 8" id="KW-0808">Transferase</keyword>
<name>A0A501WKS8_9RHOB</name>
<dbReference type="Pfam" id="PF00814">
    <property type="entry name" value="TsaD"/>
    <property type="match status" value="1"/>
</dbReference>
<feature type="binding site" evidence="8">
    <location>
        <position position="290"/>
    </location>
    <ligand>
        <name>substrate</name>
    </ligand>
</feature>
<dbReference type="Gene3D" id="3.30.420.40">
    <property type="match status" value="2"/>
</dbReference>
<accession>A0A501WKS8</accession>
<dbReference type="FunFam" id="3.30.420.40:FF:000012">
    <property type="entry name" value="tRNA N6-adenosine threonylcarbamoyltransferase"/>
    <property type="match status" value="1"/>
</dbReference>
<evidence type="ECO:0000256" key="4">
    <source>
        <dbReference type="ARBA" id="ARBA00022723"/>
    </source>
</evidence>
<dbReference type="InterPro" id="IPR043129">
    <property type="entry name" value="ATPase_NBD"/>
</dbReference>
<dbReference type="InterPro" id="IPR022450">
    <property type="entry name" value="TsaD"/>
</dbReference>
<dbReference type="AlphaFoldDB" id="A0A501WKS8"/>
<evidence type="ECO:0000256" key="8">
    <source>
        <dbReference type="HAMAP-Rule" id="MF_01445"/>
    </source>
</evidence>
<dbReference type="RefSeq" id="WP_140454903.1">
    <property type="nucleotide sequence ID" value="NZ_VFRP01000015.1"/>
</dbReference>
<evidence type="ECO:0000256" key="3">
    <source>
        <dbReference type="ARBA" id="ARBA00022694"/>
    </source>
</evidence>
<keyword evidence="4 8" id="KW-0479">Metal-binding</keyword>
<evidence type="ECO:0000256" key="1">
    <source>
        <dbReference type="ARBA" id="ARBA00022490"/>
    </source>
</evidence>
<dbReference type="GO" id="GO:0061711">
    <property type="term" value="F:tRNA N(6)-L-threonylcarbamoyladenine synthase activity"/>
    <property type="evidence" value="ECO:0007669"/>
    <property type="project" value="UniProtKB-EC"/>
</dbReference>
<dbReference type="GO" id="GO:0002949">
    <property type="term" value="P:tRNA threonylcarbamoyladenosine modification"/>
    <property type="evidence" value="ECO:0007669"/>
    <property type="project" value="UniProtKB-UniRule"/>
</dbReference>
<keyword evidence="3 8" id="KW-0819">tRNA processing</keyword>
<evidence type="ECO:0000256" key="2">
    <source>
        <dbReference type="ARBA" id="ARBA00022679"/>
    </source>
</evidence>
<comment type="subcellular location">
    <subcellularLocation>
        <location evidence="8">Cytoplasm</location>
    </subcellularLocation>
</comment>
<dbReference type="Proteomes" id="UP000319255">
    <property type="component" value="Unassembled WGS sequence"/>
</dbReference>
<dbReference type="EMBL" id="VFRP01000015">
    <property type="protein sequence ID" value="TPE49382.1"/>
    <property type="molecule type" value="Genomic_DNA"/>
</dbReference>
<dbReference type="PANTHER" id="PTHR11735">
    <property type="entry name" value="TRNA N6-ADENOSINE THREONYLCARBAMOYLTRANSFERASE"/>
    <property type="match status" value="1"/>
</dbReference>
<evidence type="ECO:0000256" key="7">
    <source>
        <dbReference type="ARBA" id="ARBA00048117"/>
    </source>
</evidence>
<organism evidence="10 11">
    <name type="scientific">Amaricoccus solimangrovi</name>
    <dbReference type="NCBI Taxonomy" id="2589815"/>
    <lineage>
        <taxon>Bacteria</taxon>
        <taxon>Pseudomonadati</taxon>
        <taxon>Pseudomonadota</taxon>
        <taxon>Alphaproteobacteria</taxon>
        <taxon>Rhodobacterales</taxon>
        <taxon>Paracoccaceae</taxon>
        <taxon>Amaricoccus</taxon>
    </lineage>
</organism>
<feature type="binding site" evidence="8">
    <location>
        <position position="174"/>
    </location>
    <ligand>
        <name>substrate</name>
    </ligand>
</feature>
<comment type="caution">
    <text evidence="10">The sequence shown here is derived from an EMBL/GenBank/DDBJ whole genome shotgun (WGS) entry which is preliminary data.</text>
</comment>
<keyword evidence="5 8" id="KW-0408">Iron</keyword>
<proteinExistence type="inferred from homology"/>
<evidence type="ECO:0000259" key="9">
    <source>
        <dbReference type="Pfam" id="PF00814"/>
    </source>
</evidence>
<reference evidence="10 11" key="1">
    <citation type="submission" date="2019-06" db="EMBL/GenBank/DDBJ databases">
        <title>A novel bacterium of genus Amaricoccus, isolated from marine sediment.</title>
        <authorList>
            <person name="Huang H."/>
            <person name="Mo K."/>
            <person name="Hu Y."/>
        </authorList>
    </citation>
    <scope>NUCLEOTIDE SEQUENCE [LARGE SCALE GENOMIC DNA]</scope>
    <source>
        <strain evidence="10 11">HB172011</strain>
    </source>
</reference>